<dbReference type="Pfam" id="PF07676">
    <property type="entry name" value="PD40"/>
    <property type="match status" value="2"/>
</dbReference>
<keyword evidence="2" id="KW-0645">Protease</keyword>
<protein>
    <submittedName>
        <fullName evidence="6">S9 family peptidase</fullName>
    </submittedName>
</protein>
<dbReference type="InterPro" id="IPR011659">
    <property type="entry name" value="WD40"/>
</dbReference>
<dbReference type="InterPro" id="IPR029058">
    <property type="entry name" value="AB_hydrolase_fold"/>
</dbReference>
<comment type="similarity">
    <text evidence="1">Belongs to the peptidase S9C family.</text>
</comment>
<evidence type="ECO:0000256" key="4">
    <source>
        <dbReference type="ARBA" id="ARBA00022825"/>
    </source>
</evidence>
<evidence type="ECO:0000256" key="1">
    <source>
        <dbReference type="ARBA" id="ARBA00010040"/>
    </source>
</evidence>
<name>A0A553STX5_NIACI</name>
<dbReference type="FunFam" id="3.40.50.1820:FF:000028">
    <property type="entry name" value="S9 family peptidase"/>
    <property type="match status" value="1"/>
</dbReference>
<comment type="caution">
    <text evidence="6">The sequence shown here is derived from an EMBL/GenBank/DDBJ whole genome shotgun (WGS) entry which is preliminary data.</text>
</comment>
<dbReference type="Pfam" id="PF00326">
    <property type="entry name" value="Peptidase_S9"/>
    <property type="match status" value="1"/>
</dbReference>
<keyword evidence="3" id="KW-0378">Hydrolase</keyword>
<proteinExistence type="inferred from homology"/>
<dbReference type="InterPro" id="IPR001375">
    <property type="entry name" value="Peptidase_S9_cat"/>
</dbReference>
<dbReference type="InterPro" id="IPR011042">
    <property type="entry name" value="6-blade_b-propeller_TolB-like"/>
</dbReference>
<dbReference type="SUPFAM" id="SSF53474">
    <property type="entry name" value="alpha/beta-Hydrolases"/>
    <property type="match status" value="1"/>
</dbReference>
<dbReference type="RefSeq" id="WP_185763820.1">
    <property type="nucleotide sequence ID" value="NZ_RIBP01000001.1"/>
</dbReference>
<dbReference type="PANTHER" id="PTHR42776:SF27">
    <property type="entry name" value="DIPEPTIDYL PEPTIDASE FAMILY MEMBER 6"/>
    <property type="match status" value="1"/>
</dbReference>
<dbReference type="PANTHER" id="PTHR42776">
    <property type="entry name" value="SERINE PEPTIDASE S9 FAMILY MEMBER"/>
    <property type="match status" value="1"/>
</dbReference>
<gene>
    <name evidence="6" type="ORF">CEQ21_05815</name>
</gene>
<dbReference type="GO" id="GO:0004252">
    <property type="term" value="F:serine-type endopeptidase activity"/>
    <property type="evidence" value="ECO:0007669"/>
    <property type="project" value="TreeGrafter"/>
</dbReference>
<evidence type="ECO:0000256" key="2">
    <source>
        <dbReference type="ARBA" id="ARBA00022670"/>
    </source>
</evidence>
<dbReference type="GO" id="GO:0006508">
    <property type="term" value="P:proteolysis"/>
    <property type="evidence" value="ECO:0007669"/>
    <property type="project" value="UniProtKB-KW"/>
</dbReference>
<dbReference type="SUPFAM" id="SSF82171">
    <property type="entry name" value="DPP6 N-terminal domain-like"/>
    <property type="match status" value="1"/>
</dbReference>
<evidence type="ECO:0000313" key="6">
    <source>
        <dbReference type="EMBL" id="TRZ40428.1"/>
    </source>
</evidence>
<evidence type="ECO:0000259" key="5">
    <source>
        <dbReference type="Pfam" id="PF00326"/>
    </source>
</evidence>
<dbReference type="Proteomes" id="UP000319837">
    <property type="component" value="Unassembled WGS sequence"/>
</dbReference>
<dbReference type="Gene3D" id="3.40.50.1820">
    <property type="entry name" value="alpha/beta hydrolase"/>
    <property type="match status" value="1"/>
</dbReference>
<feature type="domain" description="Peptidase S9 prolyl oligopeptidase catalytic" evidence="5">
    <location>
        <begin position="441"/>
        <end position="649"/>
    </location>
</feature>
<keyword evidence="4" id="KW-0720">Serine protease</keyword>
<dbReference type="AlphaFoldDB" id="A0A553STX5"/>
<sequence>MENRSMQPDDLYKYTWLSDATVNPQGKIAYVERTINKDKNNYSTNICFVSSNGGSIAKLSNEGKDSFPAWSPDGQSLAFLRNVDGKKQIFIVKDDNHAVQLTNHSHGIGSFQWSPRGDCFLFTSRVPEVNVNTDQGKVYEDLPFKSEGIGLKDEKYNHLFLIDTKESQCTQLTTGTFQISSPAWSPDGSEILYLRNTKSASTDQQKNNKTNDVFSINITTKLIDKKTDSSLLISKYNFLSDKKTLVLVANNQEFGSGTQNQLYKVSSDNNSPKSLLSPTLDLQFGNYALSDMKFAGGYPAPFADLEGNLYVLGTKHGSVHIYRYAQNGDFKAVTTGDKDIYHYIKSEDKKHLFYLAITKDCPSELYKLDLDTGEEVKLTNYHEELTHTFAAAVVEDFWFNSFDGTKIQGWLMSPKHKPAGEKTPLILQIHGGPHAMYTGTFNHEFQVLVSKGYSVMFINPRGSFGYGQDFAKACRGEFSEGDYQDIMSGLDYVLSSYSFVDTQRLGVSGGSYGGLMTNWIVSQTNRFNVAISQRSITNWISFYGMSDIGISYTDAMLGGNPWDNINMLWEKSPLAHVKNISTPLLILHGEEDLRCPVEQSDQLFTALKKWERTTKLIRYPKSNHTFMKNGKPSYRIHFLEEVTAWIEAYI</sequence>
<dbReference type="EMBL" id="RIBP01000001">
    <property type="protein sequence ID" value="TRZ40428.1"/>
    <property type="molecule type" value="Genomic_DNA"/>
</dbReference>
<evidence type="ECO:0000256" key="3">
    <source>
        <dbReference type="ARBA" id="ARBA00022801"/>
    </source>
</evidence>
<reference evidence="7" key="1">
    <citation type="submission" date="2018-10" db="EMBL/GenBank/DDBJ databases">
        <title>FDA dAtabase for Regulatory Grade micrObial Sequences (FDA-ARGOS): Supporting development and validation of Infectious Disease Dx tests.</title>
        <authorList>
            <person name="Minogue T."/>
            <person name="Wolcott M."/>
            <person name="Wasieloski L."/>
            <person name="Aguilar W."/>
            <person name="Moore D."/>
            <person name="Tallon L."/>
            <person name="Sadzewicz L."/>
            <person name="Sengamalay N."/>
            <person name="Ott S."/>
            <person name="Godinez A."/>
            <person name="Nagaraj S."/>
            <person name="Vavikolanu K."/>
            <person name="Vyas G."/>
            <person name="Nadendla S."/>
            <person name="George J."/>
            <person name="Sichtig H."/>
        </authorList>
    </citation>
    <scope>NUCLEOTIDE SEQUENCE [LARGE SCALE GENOMIC DNA]</scope>
    <source>
        <strain evidence="7">FDAARGOS_343</strain>
    </source>
</reference>
<organism evidence="6 7">
    <name type="scientific">Niallia circulans</name>
    <name type="common">Bacillus circulans</name>
    <dbReference type="NCBI Taxonomy" id="1397"/>
    <lineage>
        <taxon>Bacteria</taxon>
        <taxon>Bacillati</taxon>
        <taxon>Bacillota</taxon>
        <taxon>Bacilli</taxon>
        <taxon>Bacillales</taxon>
        <taxon>Bacillaceae</taxon>
        <taxon>Niallia</taxon>
    </lineage>
</organism>
<evidence type="ECO:0000313" key="7">
    <source>
        <dbReference type="Proteomes" id="UP000319837"/>
    </source>
</evidence>
<dbReference type="Gene3D" id="2.120.10.30">
    <property type="entry name" value="TolB, C-terminal domain"/>
    <property type="match status" value="2"/>
</dbReference>
<accession>A0A553STX5</accession>